<dbReference type="OrthoDB" id="603864at2"/>
<accession>A0A3N4MK66</accession>
<reference evidence="2" key="1">
    <citation type="submission" date="2018-11" db="EMBL/GenBank/DDBJ databases">
        <title>Chitinophaga lutea sp.nov., isolate from arsenic contaminated soil.</title>
        <authorList>
            <person name="Zong Y."/>
        </authorList>
    </citation>
    <scope>NUCLEOTIDE SEQUENCE [LARGE SCALE GENOMIC DNA]</scope>
    <source>
        <strain evidence="2">YLT18</strain>
    </source>
</reference>
<sequence length="869" mass="97521">MTVSLAAAAGMPEDRIVKGAVSRIGAVIRQNQLNDATGQSGNNQYIIYLDVAELMAPQTELPFAVPFLHQGKGRGEELYVASDQVPVLEKKLADIKKTTGIAPYLVIIHNVPLMLQNKLGPNEKLEAVFKSQRKTNGSPGQLAEENSTVIGQKIRNGLGGVLKDAILFNWIRYIGVYLDEPQSGYYEVYNSTSYDVSKTAQDLVGEGILTVNGRTRPERANMFVDAISNGLTTYALAKPPTSGPGKEFYDKYYSVADDEKMLAIIANKINEMGQTLYDQYVKDAKDESNGWSNEDFKSFYNSLKAYEASYKKWLDLVGTEVDPERILLKYRYTPQPSGWFANLPVATRIKALKVINKGNLADIDNLFASAFEMEGYGGEQFALELISNTPDKDQDSLLKELGRESLLQTLVSKIDGDEFGQFVENIARFIENQYPPEKYAFTDLLARRHYIQFHGGFWGPANSKDFDDDGKVVLKVRKNFHFNYQSNFKVSPYDYVVVDFKKDFSIGGGKFLAGDRYKLPAIYCYYLFNEGNNKKIMTFTKGAINIALFAVGVGELKAAIEAGKAARIIIAAIDIGAFGADLVINEAFGEYLSEHHPNFLTAWNALNISYGVTRLAFELPGIARNVIKWGDAALADVKLTFSQKATLERIIAKAKEIANVPKKIRKLFEPSEWKLFEQRLSTLNLSHVRQLPRNIQALMGEFSDDLLRLLEADLQASASFKGLVEGNEQVLLAWKVLSVTPFRTGPKYLHYVANLADDVKLGAATIADYRATFFKEFTELVKEDYVVHHAIEQQVLKNFPTLFTSAEINSLENLRGIPKTVNSDLHLSRIRIQWNRFIENTPNPTRAQFMEKAKEIDDLYGNEFFPPIR</sequence>
<dbReference type="AlphaFoldDB" id="A0A3N4MK66"/>
<comment type="caution">
    <text evidence="1">The sequence shown here is derived from an EMBL/GenBank/DDBJ whole genome shotgun (WGS) entry which is preliminary data.</text>
</comment>
<proteinExistence type="predicted"/>
<dbReference type="EMBL" id="RMBX01000002">
    <property type="protein sequence ID" value="RPD42466.1"/>
    <property type="molecule type" value="Genomic_DNA"/>
</dbReference>
<organism evidence="1 2">
    <name type="scientific">Chitinophaga barathri</name>
    <dbReference type="NCBI Taxonomy" id="1647451"/>
    <lineage>
        <taxon>Bacteria</taxon>
        <taxon>Pseudomonadati</taxon>
        <taxon>Bacteroidota</taxon>
        <taxon>Chitinophagia</taxon>
        <taxon>Chitinophagales</taxon>
        <taxon>Chitinophagaceae</taxon>
        <taxon>Chitinophaga</taxon>
    </lineage>
</organism>
<name>A0A3N4MK66_9BACT</name>
<evidence type="ECO:0000313" key="1">
    <source>
        <dbReference type="EMBL" id="RPD42466.1"/>
    </source>
</evidence>
<dbReference type="Proteomes" id="UP000279089">
    <property type="component" value="Unassembled WGS sequence"/>
</dbReference>
<keyword evidence="2" id="KW-1185">Reference proteome</keyword>
<evidence type="ECO:0000313" key="2">
    <source>
        <dbReference type="Proteomes" id="UP000279089"/>
    </source>
</evidence>
<protein>
    <submittedName>
        <fullName evidence="1">Uncharacterized protein</fullName>
    </submittedName>
</protein>
<gene>
    <name evidence="1" type="ORF">EG028_04635</name>
</gene>